<keyword evidence="7" id="KW-0902">Two-component regulatory system</keyword>
<keyword evidence="3" id="KW-0808">Transferase</keyword>
<dbReference type="InterPro" id="IPR011990">
    <property type="entry name" value="TPR-like_helical_dom_sf"/>
</dbReference>
<sequence length="649" mass="74035">MNRKIFIFLIFIISAPLRVIAQIPDIDSLKNILPTAKGKERLTVLNELSTYLREVEQQVAFDYALEAEKLAQKLKDKSGEAIAKENIGWIYYRRGQWKKTFTYSKEAYELSIEANNLEEASRVLNSMGALYYEQQNYSMSIAQFKKALEISDKVDDFYTMIRSLNNIAFNYVKLEELDSAMYYASQAIETNENAGSPYLLSFSNRVIGDIYLKKNQLDSAEIIFEKALENAEIRGLTSFKASILHRLGHTYLLNGKPERAKKVLLEGVELSSQNNLLDELSKSHKYLAEYYLQSGDFKEAFKEQSLFITLNDSLENKSNKDRIALMQGMFEDDLNQSELELLTAQYENQASTLAFNRKIVFIVSTGSLLIFALLLWLFYLNRNIRKYNSSLILQKQHIRRQNEDLGTKSKQLEGINQTKNRLFSILGHDLKGPVGQVKSIVDLLTEGHLTQEEFDELIQNLKTDVDSVYFTLNNTLKWSLAQMEGFKLQKVNFNLSELVRSNIKLIKPQLKEKLLKIDNSSLADDLEIYADRDLIEVVIRNILNNAVKFSKPGDVIRLSAEIDNMMINWCVIDQGAGMQEEQIDELLSADYVITNSKVGTKMEKGSGLGLQICKEFTRMNGGELNIISKEGEGTKVCVRIPASKVLVNN</sequence>
<evidence type="ECO:0000259" key="10">
    <source>
        <dbReference type="PROSITE" id="PS50109"/>
    </source>
</evidence>
<evidence type="ECO:0000256" key="8">
    <source>
        <dbReference type="PROSITE-ProRule" id="PRU00339"/>
    </source>
</evidence>
<organism evidence="11 12">
    <name type="scientific">Algoriphagus aquimarinus</name>
    <dbReference type="NCBI Taxonomy" id="237018"/>
    <lineage>
        <taxon>Bacteria</taxon>
        <taxon>Pseudomonadati</taxon>
        <taxon>Bacteroidota</taxon>
        <taxon>Cytophagia</taxon>
        <taxon>Cytophagales</taxon>
        <taxon>Cyclobacteriaceae</taxon>
        <taxon>Algoriphagus</taxon>
    </lineage>
</organism>
<comment type="catalytic activity">
    <reaction evidence="1">
        <text>ATP + protein L-histidine = ADP + protein N-phospho-L-histidine.</text>
        <dbReference type="EC" id="2.7.13.3"/>
    </reaction>
</comment>
<dbReference type="GO" id="GO:0007234">
    <property type="term" value="P:osmosensory signaling via phosphorelay pathway"/>
    <property type="evidence" value="ECO:0007669"/>
    <property type="project" value="TreeGrafter"/>
</dbReference>
<dbReference type="InterPro" id="IPR005467">
    <property type="entry name" value="His_kinase_dom"/>
</dbReference>
<evidence type="ECO:0000256" key="3">
    <source>
        <dbReference type="ARBA" id="ARBA00022679"/>
    </source>
</evidence>
<dbReference type="GO" id="GO:0000155">
    <property type="term" value="F:phosphorelay sensor kinase activity"/>
    <property type="evidence" value="ECO:0007669"/>
    <property type="project" value="InterPro"/>
</dbReference>
<dbReference type="PANTHER" id="PTHR42878:SF7">
    <property type="entry name" value="SENSOR HISTIDINE KINASE GLRK"/>
    <property type="match status" value="1"/>
</dbReference>
<dbReference type="PROSITE" id="PS50109">
    <property type="entry name" value="HIS_KIN"/>
    <property type="match status" value="1"/>
</dbReference>
<keyword evidence="9" id="KW-0812">Transmembrane</keyword>
<dbReference type="AlphaFoldDB" id="A0A5C7B649"/>
<dbReference type="OrthoDB" id="1269247at2"/>
<dbReference type="Gene3D" id="1.25.40.10">
    <property type="entry name" value="Tetratricopeptide repeat domain"/>
    <property type="match status" value="2"/>
</dbReference>
<dbReference type="InterPro" id="IPR003594">
    <property type="entry name" value="HATPase_dom"/>
</dbReference>
<dbReference type="Pfam" id="PF13181">
    <property type="entry name" value="TPR_8"/>
    <property type="match status" value="2"/>
</dbReference>
<dbReference type="EC" id="2.7.13.3" evidence="2"/>
<dbReference type="GO" id="GO:0030295">
    <property type="term" value="F:protein kinase activator activity"/>
    <property type="evidence" value="ECO:0007669"/>
    <property type="project" value="TreeGrafter"/>
</dbReference>
<evidence type="ECO:0000256" key="6">
    <source>
        <dbReference type="ARBA" id="ARBA00022840"/>
    </source>
</evidence>
<dbReference type="PANTHER" id="PTHR42878">
    <property type="entry name" value="TWO-COMPONENT HISTIDINE KINASE"/>
    <property type="match status" value="1"/>
</dbReference>
<dbReference type="RefSeq" id="WP_146915367.1">
    <property type="nucleotide sequence ID" value="NZ_VORW01000002.1"/>
</dbReference>
<dbReference type="InterPro" id="IPR036097">
    <property type="entry name" value="HisK_dim/P_sf"/>
</dbReference>
<dbReference type="SMART" id="SM00028">
    <property type="entry name" value="TPR"/>
    <property type="match status" value="6"/>
</dbReference>
<dbReference type="SUPFAM" id="SSF48452">
    <property type="entry name" value="TPR-like"/>
    <property type="match status" value="2"/>
</dbReference>
<evidence type="ECO:0000313" key="11">
    <source>
        <dbReference type="EMBL" id="TXE13342.1"/>
    </source>
</evidence>
<dbReference type="Proteomes" id="UP000321935">
    <property type="component" value="Unassembled WGS sequence"/>
</dbReference>
<accession>A0A5C7B649</accession>
<dbReference type="PROSITE" id="PS50005">
    <property type="entry name" value="TPR"/>
    <property type="match status" value="1"/>
</dbReference>
<comment type="caution">
    <text evidence="11">The sequence shown here is derived from an EMBL/GenBank/DDBJ whole genome shotgun (WGS) entry which is preliminary data.</text>
</comment>
<keyword evidence="9" id="KW-1133">Transmembrane helix</keyword>
<dbReference type="SUPFAM" id="SSF55874">
    <property type="entry name" value="ATPase domain of HSP90 chaperone/DNA topoisomerase II/histidine kinase"/>
    <property type="match status" value="1"/>
</dbReference>
<dbReference type="GO" id="GO:0000156">
    <property type="term" value="F:phosphorelay response regulator activity"/>
    <property type="evidence" value="ECO:0007669"/>
    <property type="project" value="TreeGrafter"/>
</dbReference>
<dbReference type="Gene3D" id="3.30.565.10">
    <property type="entry name" value="Histidine kinase-like ATPase, C-terminal domain"/>
    <property type="match status" value="1"/>
</dbReference>
<keyword evidence="8" id="KW-0802">TPR repeat</keyword>
<feature type="transmembrane region" description="Helical" evidence="9">
    <location>
        <begin position="359"/>
        <end position="380"/>
    </location>
</feature>
<feature type="repeat" description="TPR" evidence="8">
    <location>
        <begin position="121"/>
        <end position="154"/>
    </location>
</feature>
<dbReference type="InterPro" id="IPR036890">
    <property type="entry name" value="HATPase_C_sf"/>
</dbReference>
<evidence type="ECO:0000256" key="4">
    <source>
        <dbReference type="ARBA" id="ARBA00022741"/>
    </source>
</evidence>
<evidence type="ECO:0000256" key="5">
    <source>
        <dbReference type="ARBA" id="ARBA00022777"/>
    </source>
</evidence>
<evidence type="ECO:0000256" key="2">
    <source>
        <dbReference type="ARBA" id="ARBA00012438"/>
    </source>
</evidence>
<dbReference type="Gene3D" id="1.10.287.130">
    <property type="match status" value="1"/>
</dbReference>
<dbReference type="InterPro" id="IPR004358">
    <property type="entry name" value="Sig_transdc_His_kin-like_C"/>
</dbReference>
<evidence type="ECO:0000256" key="1">
    <source>
        <dbReference type="ARBA" id="ARBA00000085"/>
    </source>
</evidence>
<dbReference type="EMBL" id="VORW01000002">
    <property type="protein sequence ID" value="TXE13342.1"/>
    <property type="molecule type" value="Genomic_DNA"/>
</dbReference>
<proteinExistence type="predicted"/>
<evidence type="ECO:0000256" key="9">
    <source>
        <dbReference type="SAM" id="Phobius"/>
    </source>
</evidence>
<dbReference type="PRINTS" id="PR00344">
    <property type="entry name" value="BCTRLSENSOR"/>
</dbReference>
<name>A0A5C7B649_9BACT</name>
<gene>
    <name evidence="11" type="ORF">ESV85_05020</name>
</gene>
<protein>
    <recommendedName>
        <fullName evidence="2">histidine kinase</fullName>
        <ecNumber evidence="2">2.7.13.3</ecNumber>
    </recommendedName>
</protein>
<dbReference type="SMART" id="SM00387">
    <property type="entry name" value="HATPase_c"/>
    <property type="match status" value="1"/>
</dbReference>
<evidence type="ECO:0000313" key="12">
    <source>
        <dbReference type="Proteomes" id="UP000321935"/>
    </source>
</evidence>
<feature type="domain" description="Histidine kinase" evidence="10">
    <location>
        <begin position="425"/>
        <end position="644"/>
    </location>
</feature>
<dbReference type="GO" id="GO:0005524">
    <property type="term" value="F:ATP binding"/>
    <property type="evidence" value="ECO:0007669"/>
    <property type="project" value="UniProtKB-KW"/>
</dbReference>
<keyword evidence="4" id="KW-0547">Nucleotide-binding</keyword>
<reference evidence="11 12" key="1">
    <citation type="submission" date="2019-08" db="EMBL/GenBank/DDBJ databases">
        <title>Genomes sequence of Algoriphagus aquimarinus ACAM450.</title>
        <authorList>
            <person name="Bowman J.P."/>
        </authorList>
    </citation>
    <scope>NUCLEOTIDE SEQUENCE [LARGE SCALE GENOMIC DNA]</scope>
    <source>
        <strain evidence="11 12">ACAM 450</strain>
    </source>
</reference>
<dbReference type="Pfam" id="PF02518">
    <property type="entry name" value="HATPase_c"/>
    <property type="match status" value="1"/>
</dbReference>
<evidence type="ECO:0000256" key="7">
    <source>
        <dbReference type="ARBA" id="ARBA00023012"/>
    </source>
</evidence>
<keyword evidence="6" id="KW-0067">ATP-binding</keyword>
<keyword evidence="9" id="KW-0472">Membrane</keyword>
<dbReference type="InterPro" id="IPR019734">
    <property type="entry name" value="TPR_rpt"/>
</dbReference>
<dbReference type="SUPFAM" id="SSF47384">
    <property type="entry name" value="Homodimeric domain of signal transducing histidine kinase"/>
    <property type="match status" value="1"/>
</dbReference>
<dbReference type="Pfam" id="PF13424">
    <property type="entry name" value="TPR_12"/>
    <property type="match status" value="1"/>
</dbReference>
<keyword evidence="5" id="KW-0418">Kinase</keyword>
<dbReference type="InterPro" id="IPR050351">
    <property type="entry name" value="BphY/WalK/GraS-like"/>
</dbReference>